<evidence type="ECO:0000256" key="2">
    <source>
        <dbReference type="SAM" id="Phobius"/>
    </source>
</evidence>
<dbReference type="EMBL" id="QNRR01000002">
    <property type="protein sequence ID" value="RBP45791.1"/>
    <property type="molecule type" value="Genomic_DNA"/>
</dbReference>
<proteinExistence type="predicted"/>
<comment type="caution">
    <text evidence="3">The sequence shown here is derived from an EMBL/GenBank/DDBJ whole genome shotgun (WGS) entry which is preliminary data.</text>
</comment>
<keyword evidence="2" id="KW-0812">Transmembrane</keyword>
<sequence length="108" mass="12525">MAGNKRMRKRAPQNSPMLPFMEESEPRDVASLQKKAKQIQRNMHRLKVEMAADRLGFPVGKPRKMTFAQAQAKRRRFMVQAAEFMITAVLFVGACAWLYQWWLARQGA</sequence>
<reference evidence="3 4" key="1">
    <citation type="submission" date="2018-06" db="EMBL/GenBank/DDBJ databases">
        <title>Genomic Encyclopedia of Type Strains, Phase IV (KMG-IV): sequencing the most valuable type-strain genomes for metagenomic binning, comparative biology and taxonomic classification.</title>
        <authorList>
            <person name="Goeker M."/>
        </authorList>
    </citation>
    <scope>NUCLEOTIDE SEQUENCE [LARGE SCALE GENOMIC DNA]</scope>
    <source>
        <strain evidence="3 4">DSM 25532</strain>
    </source>
</reference>
<dbReference type="AlphaFoldDB" id="A0A366HQ70"/>
<evidence type="ECO:0000313" key="3">
    <source>
        <dbReference type="EMBL" id="RBP45791.1"/>
    </source>
</evidence>
<accession>A0A366HQ70</accession>
<protein>
    <submittedName>
        <fullName evidence="3">Uncharacterized protein</fullName>
    </submittedName>
</protein>
<name>A0A366HQ70_9BACT</name>
<evidence type="ECO:0000256" key="1">
    <source>
        <dbReference type="SAM" id="MobiDB-lite"/>
    </source>
</evidence>
<dbReference type="OrthoDB" id="193105at2"/>
<dbReference type="Proteomes" id="UP000253426">
    <property type="component" value="Unassembled WGS sequence"/>
</dbReference>
<feature type="compositionally biased region" description="Basic residues" evidence="1">
    <location>
        <begin position="1"/>
        <end position="11"/>
    </location>
</feature>
<keyword evidence="2" id="KW-0472">Membrane</keyword>
<organism evidence="3 4">
    <name type="scientific">Roseimicrobium gellanilyticum</name>
    <dbReference type="NCBI Taxonomy" id="748857"/>
    <lineage>
        <taxon>Bacteria</taxon>
        <taxon>Pseudomonadati</taxon>
        <taxon>Verrucomicrobiota</taxon>
        <taxon>Verrucomicrobiia</taxon>
        <taxon>Verrucomicrobiales</taxon>
        <taxon>Verrucomicrobiaceae</taxon>
        <taxon>Roseimicrobium</taxon>
    </lineage>
</organism>
<evidence type="ECO:0000313" key="4">
    <source>
        <dbReference type="Proteomes" id="UP000253426"/>
    </source>
</evidence>
<feature type="transmembrane region" description="Helical" evidence="2">
    <location>
        <begin position="81"/>
        <end position="102"/>
    </location>
</feature>
<keyword evidence="2" id="KW-1133">Transmembrane helix</keyword>
<keyword evidence="4" id="KW-1185">Reference proteome</keyword>
<gene>
    <name evidence="3" type="ORF">DES53_102173</name>
</gene>
<feature type="region of interest" description="Disordered" evidence="1">
    <location>
        <begin position="1"/>
        <end position="25"/>
    </location>
</feature>